<dbReference type="SMART" id="SM00382">
    <property type="entry name" value="AAA"/>
    <property type="match status" value="1"/>
</dbReference>
<dbReference type="InterPro" id="IPR036891">
    <property type="entry name" value="Signal_recog_part_SRP54_M_sf"/>
</dbReference>
<keyword evidence="3 9" id="KW-0378">Hydrolase</keyword>
<evidence type="ECO:0000256" key="6">
    <source>
        <dbReference type="ARBA" id="ARBA00023135"/>
    </source>
</evidence>
<dbReference type="OrthoDB" id="9804720at2"/>
<dbReference type="Gene3D" id="3.40.50.300">
    <property type="entry name" value="P-loop containing nucleotide triphosphate hydrolases"/>
    <property type="match status" value="1"/>
</dbReference>
<evidence type="ECO:0000256" key="10">
    <source>
        <dbReference type="SAM" id="Coils"/>
    </source>
</evidence>
<dbReference type="Pfam" id="PF00448">
    <property type="entry name" value="SRP54"/>
    <property type="match status" value="1"/>
</dbReference>
<comment type="similarity">
    <text evidence="1 9">Belongs to the GTP-binding SRP family. SRP54 subfamily.</text>
</comment>
<feature type="binding site" evidence="9">
    <location>
        <begin position="107"/>
        <end position="114"/>
    </location>
    <ligand>
        <name>GTP</name>
        <dbReference type="ChEBI" id="CHEBI:37565"/>
    </ligand>
</feature>
<dbReference type="Gene3D" id="1.20.120.140">
    <property type="entry name" value="Signal recognition particle SRP54, nucleotide-binding domain"/>
    <property type="match status" value="1"/>
</dbReference>
<accession>A0A5C8Z708</accession>
<dbReference type="InterPro" id="IPR042101">
    <property type="entry name" value="SRP54_N_sf"/>
</dbReference>
<feature type="coiled-coil region" evidence="10">
    <location>
        <begin position="297"/>
        <end position="324"/>
    </location>
</feature>
<evidence type="ECO:0000256" key="5">
    <source>
        <dbReference type="ARBA" id="ARBA00023134"/>
    </source>
</evidence>
<feature type="binding site" evidence="9">
    <location>
        <begin position="248"/>
        <end position="251"/>
    </location>
    <ligand>
        <name>GTP</name>
        <dbReference type="ChEBI" id="CHEBI:37565"/>
    </ligand>
</feature>
<keyword evidence="7 9" id="KW-0687">Ribonucleoprotein</keyword>
<evidence type="ECO:0000259" key="11">
    <source>
        <dbReference type="PROSITE" id="PS00300"/>
    </source>
</evidence>
<dbReference type="AlphaFoldDB" id="A0A5C8Z708"/>
<evidence type="ECO:0000256" key="7">
    <source>
        <dbReference type="ARBA" id="ARBA00023274"/>
    </source>
</evidence>
<evidence type="ECO:0000313" key="12">
    <source>
        <dbReference type="EMBL" id="TXR53089.1"/>
    </source>
</evidence>
<evidence type="ECO:0000256" key="2">
    <source>
        <dbReference type="ARBA" id="ARBA00022741"/>
    </source>
</evidence>
<dbReference type="InterPro" id="IPR013822">
    <property type="entry name" value="Signal_recog_particl_SRP54_hlx"/>
</dbReference>
<evidence type="ECO:0000256" key="1">
    <source>
        <dbReference type="ARBA" id="ARBA00005450"/>
    </source>
</evidence>
<dbReference type="Proteomes" id="UP000321764">
    <property type="component" value="Unassembled WGS sequence"/>
</dbReference>
<evidence type="ECO:0000256" key="9">
    <source>
        <dbReference type="HAMAP-Rule" id="MF_00306"/>
    </source>
</evidence>
<evidence type="ECO:0000256" key="3">
    <source>
        <dbReference type="ARBA" id="ARBA00022801"/>
    </source>
</evidence>
<dbReference type="InterPro" id="IPR004780">
    <property type="entry name" value="SRP"/>
</dbReference>
<dbReference type="InterPro" id="IPR022941">
    <property type="entry name" value="SRP54"/>
</dbReference>
<keyword evidence="6 9" id="KW-0733">Signal recognition particle</keyword>
<comment type="catalytic activity">
    <reaction evidence="8 9">
        <text>GTP + H2O = GDP + phosphate + H(+)</text>
        <dbReference type="Rhea" id="RHEA:19669"/>
        <dbReference type="ChEBI" id="CHEBI:15377"/>
        <dbReference type="ChEBI" id="CHEBI:15378"/>
        <dbReference type="ChEBI" id="CHEBI:37565"/>
        <dbReference type="ChEBI" id="CHEBI:43474"/>
        <dbReference type="ChEBI" id="CHEBI:58189"/>
        <dbReference type="EC" id="3.6.5.4"/>
    </reaction>
</comment>
<sequence>MFNSLSERLSQTLKQITGQAKLTEDNIKDSLREVRMALLEADVALPVVKAFIDNVRERAVGQEVAQALNPGQQFLKIVQAELEQVMGETNEALNLKAQPPAVVLMAGLQGAGKTTTTAKLARFLKEREKKKVMVVSADVYRPAAIKQLETLATEVGALFHPSDVKQKPKAIVNSALSAAKKQAVDVLLVDTAGRLAVDDEMMAEIKTLHKAINPIETLFVVDAMTGQDAANTAKAFSDVLPLTGVVLSKADGDSRGGAALSVRHITGKPIKFIGMGEKTDALEPFHPDRIASRILDMGDVLSLIEEVERKVDKQKAERLAKKIKKGQSFDLEDFREQLEQMNNMGGLMGMMDKMPGMGQMQQAAGQLQGAENKFKKMGVIIDSMTLFERRYPDKILGSRKKRIAMGSGTSIQDVNSVLKQHKQMAKMMKKVGKKGGMQKMMRGMGGAGGGMPGMPGGGAGGLPPGIGGGKLPF</sequence>
<dbReference type="PROSITE" id="PS00300">
    <property type="entry name" value="SRP54"/>
    <property type="match status" value="1"/>
</dbReference>
<dbReference type="PANTHER" id="PTHR11564:SF5">
    <property type="entry name" value="SIGNAL RECOGNITION PARTICLE SUBUNIT SRP54"/>
    <property type="match status" value="1"/>
</dbReference>
<protein>
    <recommendedName>
        <fullName evidence="9">Signal recognition particle protein</fullName>
        <ecNumber evidence="9">3.6.5.4</ecNumber>
    </recommendedName>
    <alternativeName>
        <fullName evidence="9">Fifty-four homolog</fullName>
    </alternativeName>
</protein>
<evidence type="ECO:0000313" key="13">
    <source>
        <dbReference type="Proteomes" id="UP000321764"/>
    </source>
</evidence>
<dbReference type="InterPro" id="IPR000897">
    <property type="entry name" value="SRP54_GTPase_dom"/>
</dbReference>
<dbReference type="Pfam" id="PF02881">
    <property type="entry name" value="SRP54_N"/>
    <property type="match status" value="1"/>
</dbReference>
<dbReference type="GO" id="GO:0008312">
    <property type="term" value="F:7S RNA binding"/>
    <property type="evidence" value="ECO:0007669"/>
    <property type="project" value="InterPro"/>
</dbReference>
<dbReference type="GO" id="GO:0005525">
    <property type="term" value="F:GTP binding"/>
    <property type="evidence" value="ECO:0007669"/>
    <property type="project" value="UniProtKB-UniRule"/>
</dbReference>
<feature type="binding site" evidence="9">
    <location>
        <begin position="190"/>
        <end position="194"/>
    </location>
    <ligand>
        <name>GTP</name>
        <dbReference type="ChEBI" id="CHEBI:37565"/>
    </ligand>
</feature>
<dbReference type="Pfam" id="PF02978">
    <property type="entry name" value="SRP_SPB"/>
    <property type="match status" value="1"/>
</dbReference>
<keyword evidence="4 9" id="KW-0694">RNA-binding</keyword>
<dbReference type="NCBIfam" id="TIGR00959">
    <property type="entry name" value="ffh"/>
    <property type="match status" value="1"/>
</dbReference>
<dbReference type="Gene3D" id="1.10.260.30">
    <property type="entry name" value="Signal recognition particle, SRP54 subunit, M-domain"/>
    <property type="match status" value="1"/>
</dbReference>
<proteinExistence type="inferred from homology"/>
<dbReference type="InterPro" id="IPR027417">
    <property type="entry name" value="P-loop_NTPase"/>
</dbReference>
<feature type="domain" description="SRP54-type proteins GTP-binding" evidence="11">
    <location>
        <begin position="269"/>
        <end position="282"/>
    </location>
</feature>
<dbReference type="PANTHER" id="PTHR11564">
    <property type="entry name" value="SIGNAL RECOGNITION PARTICLE 54K PROTEIN SRP54"/>
    <property type="match status" value="1"/>
</dbReference>
<organism evidence="12 13">
    <name type="scientific">Reinekea thalattae</name>
    <dbReference type="NCBI Taxonomy" id="2593301"/>
    <lineage>
        <taxon>Bacteria</taxon>
        <taxon>Pseudomonadati</taxon>
        <taxon>Pseudomonadota</taxon>
        <taxon>Gammaproteobacteria</taxon>
        <taxon>Oceanospirillales</taxon>
        <taxon>Saccharospirillaceae</taxon>
        <taxon>Reinekea</taxon>
    </lineage>
</organism>
<comment type="caution">
    <text evidence="12">The sequence shown here is derived from an EMBL/GenBank/DDBJ whole genome shotgun (WGS) entry which is preliminary data.</text>
</comment>
<evidence type="ECO:0000256" key="4">
    <source>
        <dbReference type="ARBA" id="ARBA00022884"/>
    </source>
</evidence>
<gene>
    <name evidence="9" type="primary">ffh</name>
    <name evidence="12" type="ORF">FME95_00480</name>
</gene>
<keyword evidence="5 9" id="KW-0342">GTP-binding</keyword>
<dbReference type="GO" id="GO:0006614">
    <property type="term" value="P:SRP-dependent cotranslational protein targeting to membrane"/>
    <property type="evidence" value="ECO:0007669"/>
    <property type="project" value="InterPro"/>
</dbReference>
<dbReference type="SUPFAM" id="SSF52540">
    <property type="entry name" value="P-loop containing nucleoside triphosphate hydrolases"/>
    <property type="match status" value="1"/>
</dbReference>
<keyword evidence="9" id="KW-0963">Cytoplasm</keyword>
<dbReference type="InterPro" id="IPR003593">
    <property type="entry name" value="AAA+_ATPase"/>
</dbReference>
<dbReference type="SMART" id="SM00963">
    <property type="entry name" value="SRP54_N"/>
    <property type="match status" value="1"/>
</dbReference>
<dbReference type="GO" id="GO:0048500">
    <property type="term" value="C:signal recognition particle"/>
    <property type="evidence" value="ECO:0007669"/>
    <property type="project" value="UniProtKB-UniRule"/>
</dbReference>
<keyword evidence="13" id="KW-1185">Reference proteome</keyword>
<name>A0A5C8Z708_9GAMM</name>
<comment type="subunit">
    <text evidence="9">Part of the signal recognition particle protein translocation system, which is composed of SRP and FtsY. SRP is a ribonucleoprotein composed of Ffh and a 4.5S RNA molecule.</text>
</comment>
<dbReference type="RefSeq" id="WP_147712027.1">
    <property type="nucleotide sequence ID" value="NZ_VKAD01000001.1"/>
</dbReference>
<comment type="domain">
    <text evidence="9">Composed of three domains: the N-terminal N domain, which is responsible for interactions with the ribosome, the central G domain, which binds GTP, and the C-terminal M domain, which binds the RNA and the signal sequence of the RNC.</text>
</comment>
<dbReference type="HAMAP" id="MF_00306">
    <property type="entry name" value="SRP54"/>
    <property type="match status" value="1"/>
</dbReference>
<comment type="function">
    <text evidence="9">Involved in targeting and insertion of nascent membrane proteins into the cytoplasmic membrane. Binds to the hydrophobic signal sequence of the ribosome-nascent chain (RNC) as it emerges from the ribosomes. The SRP-RNC complex is then targeted to the cytoplasmic membrane where it interacts with the SRP receptor FtsY. Interaction with FtsY leads to the transfer of the RNC complex to the Sec translocase for insertion into the membrane, the hydrolysis of GTP by both Ffh and FtsY, and the dissociation of the SRP-FtsY complex into the individual components.</text>
</comment>
<dbReference type="EMBL" id="VKAD01000001">
    <property type="protein sequence ID" value="TXR53089.1"/>
    <property type="molecule type" value="Genomic_DNA"/>
</dbReference>
<dbReference type="GO" id="GO:0003924">
    <property type="term" value="F:GTPase activity"/>
    <property type="evidence" value="ECO:0007669"/>
    <property type="project" value="UniProtKB-UniRule"/>
</dbReference>
<comment type="subcellular location">
    <subcellularLocation>
        <location evidence="9">Cytoplasm</location>
    </subcellularLocation>
    <text evidence="9">The SRP-RNC complex is targeted to the cytoplasmic membrane.</text>
</comment>
<dbReference type="EC" id="3.6.5.4" evidence="9"/>
<dbReference type="FunFam" id="3.40.50.300:FF:000022">
    <property type="entry name" value="Signal recognition particle 54 kDa subunit"/>
    <property type="match status" value="1"/>
</dbReference>
<dbReference type="SUPFAM" id="SSF47446">
    <property type="entry name" value="Signal peptide-binding domain"/>
    <property type="match status" value="1"/>
</dbReference>
<dbReference type="InterPro" id="IPR004125">
    <property type="entry name" value="Signal_recog_particle_SRP54_M"/>
</dbReference>
<dbReference type="CDD" id="cd18539">
    <property type="entry name" value="SRP_G"/>
    <property type="match status" value="1"/>
</dbReference>
<reference evidence="12 13" key="1">
    <citation type="submission" date="2019-07" db="EMBL/GenBank/DDBJ databases">
        <title>Reinekea sp. strain SSH23 genome sequencing and assembly.</title>
        <authorList>
            <person name="Kim I."/>
        </authorList>
    </citation>
    <scope>NUCLEOTIDE SEQUENCE [LARGE SCALE GENOMIC DNA]</scope>
    <source>
        <strain evidence="12 13">SSH23</strain>
    </source>
</reference>
<keyword evidence="10" id="KW-0175">Coiled coil</keyword>
<keyword evidence="2 9" id="KW-0547">Nucleotide-binding</keyword>
<dbReference type="SMART" id="SM00962">
    <property type="entry name" value="SRP54"/>
    <property type="match status" value="1"/>
</dbReference>
<evidence type="ECO:0000256" key="8">
    <source>
        <dbReference type="ARBA" id="ARBA00048027"/>
    </source>
</evidence>